<feature type="compositionally biased region" description="Basic and acidic residues" evidence="1">
    <location>
        <begin position="70"/>
        <end position="87"/>
    </location>
</feature>
<reference evidence="2 3" key="1">
    <citation type="journal article" date="2012" name="BMC Genomics">
        <title>Comparative genomic analysis and phylogenetic position of Theileria equi.</title>
        <authorList>
            <person name="Kappmeyer L.S."/>
            <person name="Thiagarajan M."/>
            <person name="Herndon D.R."/>
            <person name="Ramsay J.D."/>
            <person name="Caler E."/>
            <person name="Djikeng A."/>
            <person name="Gillespie J.J."/>
            <person name="Lau A.O."/>
            <person name="Roalson E.H."/>
            <person name="Silva J.C."/>
            <person name="Silva M.G."/>
            <person name="Suarez C.E."/>
            <person name="Ueti M.W."/>
            <person name="Nene V.M."/>
            <person name="Mealey R.H."/>
            <person name="Knowles D.P."/>
            <person name="Brayton K.A."/>
        </authorList>
    </citation>
    <scope>NUCLEOTIDE SEQUENCE [LARGE SCALE GENOMIC DNA]</scope>
    <source>
        <strain evidence="2 3">WA</strain>
    </source>
</reference>
<accession>L1LBK0</accession>
<dbReference type="VEuPathDB" id="PiroplasmaDB:BEWA_012700"/>
<proteinExistence type="predicted"/>
<dbReference type="EMBL" id="ACOU01000004">
    <property type="protein sequence ID" value="EKX72711.1"/>
    <property type="molecule type" value="Genomic_DNA"/>
</dbReference>
<sequence length="124" mass="14463">MSFNKESEEGVFGELEANLGLCRLPDDEDKDSEEGEKLRANYRHGVGYQEVVLTAEQIKLKDRIEKRRGFKGKREEKKRRDDDAKEKEEEDESDEEFSRVGTILESIKSRKSAREEKVAKRLKV</sequence>
<protein>
    <submittedName>
        <fullName evidence="2">Uncharacterized protein</fullName>
    </submittedName>
</protein>
<keyword evidence="3" id="KW-1185">Reference proteome</keyword>
<name>L1LBK0_THEEQ</name>
<dbReference type="Proteomes" id="UP000031512">
    <property type="component" value="Unassembled WGS sequence"/>
</dbReference>
<dbReference type="GeneID" id="15804346"/>
<organism evidence="2 3">
    <name type="scientific">Theileria equi strain WA</name>
    <dbReference type="NCBI Taxonomy" id="1537102"/>
    <lineage>
        <taxon>Eukaryota</taxon>
        <taxon>Sar</taxon>
        <taxon>Alveolata</taxon>
        <taxon>Apicomplexa</taxon>
        <taxon>Aconoidasida</taxon>
        <taxon>Piroplasmida</taxon>
        <taxon>Theileriidae</taxon>
        <taxon>Theileria</taxon>
    </lineage>
</organism>
<evidence type="ECO:0000313" key="3">
    <source>
        <dbReference type="Proteomes" id="UP000031512"/>
    </source>
</evidence>
<dbReference type="RefSeq" id="XP_004832163.1">
    <property type="nucleotide sequence ID" value="XM_004832106.1"/>
</dbReference>
<dbReference type="AlphaFoldDB" id="L1LBK0"/>
<feature type="region of interest" description="Disordered" evidence="1">
    <location>
        <begin position="70"/>
        <end position="99"/>
    </location>
</feature>
<comment type="caution">
    <text evidence="2">The sequence shown here is derived from an EMBL/GenBank/DDBJ whole genome shotgun (WGS) entry which is preliminary data.</text>
</comment>
<gene>
    <name evidence="2" type="ORF">BEWA_012700</name>
</gene>
<evidence type="ECO:0000313" key="2">
    <source>
        <dbReference type="EMBL" id="EKX72711.1"/>
    </source>
</evidence>
<dbReference type="KEGG" id="beq:BEWA_012700"/>
<evidence type="ECO:0000256" key="1">
    <source>
        <dbReference type="SAM" id="MobiDB-lite"/>
    </source>
</evidence>